<protein>
    <recommendedName>
        <fullName evidence="9">Major facilitator superfamily (MFS) profile domain-containing protein</fullName>
    </recommendedName>
</protein>
<feature type="transmembrane region" description="Helical" evidence="6">
    <location>
        <begin position="77"/>
        <end position="97"/>
    </location>
</feature>
<proteinExistence type="predicted"/>
<feature type="transmembrane region" description="Helical" evidence="6">
    <location>
        <begin position="305"/>
        <end position="325"/>
    </location>
</feature>
<feature type="transmembrane region" description="Helical" evidence="6">
    <location>
        <begin position="104"/>
        <end position="121"/>
    </location>
</feature>
<reference evidence="7 8" key="1">
    <citation type="submission" date="2024-03" db="EMBL/GenBank/DDBJ databases">
        <authorList>
            <person name="Brejova B."/>
        </authorList>
    </citation>
    <scope>NUCLEOTIDE SEQUENCE [LARGE SCALE GENOMIC DNA]</scope>
    <source>
        <strain evidence="7 8">CBS 14171</strain>
    </source>
</reference>
<keyword evidence="3 6" id="KW-0812">Transmembrane</keyword>
<dbReference type="PANTHER" id="PTHR43791">
    <property type="entry name" value="PERMEASE-RELATED"/>
    <property type="match status" value="1"/>
</dbReference>
<comment type="subcellular location">
    <subcellularLocation>
        <location evidence="1">Membrane</location>
        <topology evidence="1">Multi-pass membrane protein</topology>
    </subcellularLocation>
</comment>
<name>A0ABP0ZS10_9ASCO</name>
<dbReference type="RefSeq" id="XP_066831038.1">
    <property type="nucleotide sequence ID" value="XM_066974285.1"/>
</dbReference>
<keyword evidence="5 6" id="KW-0472">Membrane</keyword>
<evidence type="ECO:0000256" key="2">
    <source>
        <dbReference type="ARBA" id="ARBA00022448"/>
    </source>
</evidence>
<organism evidence="7 8">
    <name type="scientific">Lodderomyces beijingensis</name>
    <dbReference type="NCBI Taxonomy" id="1775926"/>
    <lineage>
        <taxon>Eukaryota</taxon>
        <taxon>Fungi</taxon>
        <taxon>Dikarya</taxon>
        <taxon>Ascomycota</taxon>
        <taxon>Saccharomycotina</taxon>
        <taxon>Pichiomycetes</taxon>
        <taxon>Debaryomycetaceae</taxon>
        <taxon>Candida/Lodderomyces clade</taxon>
        <taxon>Lodderomyces</taxon>
    </lineage>
</organism>
<keyword evidence="4 6" id="KW-1133">Transmembrane helix</keyword>
<accession>A0ABP0ZS10</accession>
<gene>
    <name evidence="7" type="ORF">LODBEIA_P41000</name>
</gene>
<feature type="transmembrane region" description="Helical" evidence="6">
    <location>
        <begin position="360"/>
        <end position="383"/>
    </location>
</feature>
<dbReference type="SUPFAM" id="SSF103473">
    <property type="entry name" value="MFS general substrate transporter"/>
    <property type="match status" value="1"/>
</dbReference>
<feature type="transmembrane region" description="Helical" evidence="6">
    <location>
        <begin position="30"/>
        <end position="48"/>
    </location>
</feature>
<feature type="transmembrane region" description="Helical" evidence="6">
    <location>
        <begin position="198"/>
        <end position="221"/>
    </location>
</feature>
<feature type="transmembrane region" description="Helical" evidence="6">
    <location>
        <begin position="337"/>
        <end position="354"/>
    </location>
</feature>
<keyword evidence="8" id="KW-1185">Reference proteome</keyword>
<dbReference type="Gene3D" id="1.20.1250.20">
    <property type="entry name" value="MFS general substrate transporter like domains"/>
    <property type="match status" value="1"/>
</dbReference>
<evidence type="ECO:0000256" key="5">
    <source>
        <dbReference type="ARBA" id="ARBA00023136"/>
    </source>
</evidence>
<evidence type="ECO:0000256" key="4">
    <source>
        <dbReference type="ARBA" id="ARBA00022989"/>
    </source>
</evidence>
<dbReference type="EMBL" id="OZ022409">
    <property type="protein sequence ID" value="CAK9440000.1"/>
    <property type="molecule type" value="Genomic_DNA"/>
</dbReference>
<sequence length="500" mass="56590">MGYSNFTKPFAVVRNALWGVPPSDPKERRYLLKLDIFVLSYVCLMYWVNYLDRANVSNAYVSGMKQDLNMGGDDFNLVNTIFYIGYIISMVPHNMILLKVRPRYWLTICAAIWSILTLATYKVTHFYQLCVIRFFQAMFESCIFGGVHLILGSYYTNKKDLIIRSFVFTSSGLVGQIFSGVIQAAVHKTMNGWHGLASWRVLFIMDFICSFPIVIYGFIFFPDAPDVGKPFYFTEEEHQMALAKMTKPKYDKFNTDLIRRIFGRWHWYLFSMLWIVGAINESFATNSIFALWLNHYNYSVEDRNHFPMGVFAVGVLATALSAYYIRYVGNGKSHWHVSLAIAAVMVISPVIQLCKPFDKTAVFVAQYLSGVSYAAQTVSFSWANVVCANDLQERAIVISSMNMLGNCMNAWWSITFFGAKTAPRFRNGAIALISSAAATLFVVGLIAWLQMREDKRRGGIVDTFDAVEAAESGEDSTCGGGDSLAEFDEKKLASLPRVEY</sequence>
<feature type="transmembrane region" description="Helical" evidence="6">
    <location>
        <begin position="429"/>
        <end position="449"/>
    </location>
</feature>
<evidence type="ECO:0000313" key="8">
    <source>
        <dbReference type="Proteomes" id="UP001497383"/>
    </source>
</evidence>
<feature type="transmembrane region" description="Helical" evidence="6">
    <location>
        <begin position="267"/>
        <end position="293"/>
    </location>
</feature>
<dbReference type="Proteomes" id="UP001497383">
    <property type="component" value="Chromosome 5"/>
</dbReference>
<feature type="transmembrane region" description="Helical" evidence="6">
    <location>
        <begin position="133"/>
        <end position="154"/>
    </location>
</feature>
<dbReference type="PANTHER" id="PTHR43791:SF4">
    <property type="entry name" value="PANTOTHENATE TRANSPORTER FEN2"/>
    <property type="match status" value="1"/>
</dbReference>
<dbReference type="Pfam" id="PF07690">
    <property type="entry name" value="MFS_1"/>
    <property type="match status" value="1"/>
</dbReference>
<evidence type="ECO:0000313" key="7">
    <source>
        <dbReference type="EMBL" id="CAK9440000.1"/>
    </source>
</evidence>
<evidence type="ECO:0000256" key="1">
    <source>
        <dbReference type="ARBA" id="ARBA00004141"/>
    </source>
</evidence>
<evidence type="ECO:0000256" key="6">
    <source>
        <dbReference type="SAM" id="Phobius"/>
    </source>
</evidence>
<evidence type="ECO:0000256" key="3">
    <source>
        <dbReference type="ARBA" id="ARBA00022692"/>
    </source>
</evidence>
<dbReference type="GeneID" id="92209296"/>
<dbReference type="InterPro" id="IPR011701">
    <property type="entry name" value="MFS"/>
</dbReference>
<feature type="transmembrane region" description="Helical" evidence="6">
    <location>
        <begin position="166"/>
        <end position="186"/>
    </location>
</feature>
<feature type="transmembrane region" description="Helical" evidence="6">
    <location>
        <begin position="395"/>
        <end position="417"/>
    </location>
</feature>
<dbReference type="InterPro" id="IPR036259">
    <property type="entry name" value="MFS_trans_sf"/>
</dbReference>
<keyword evidence="2" id="KW-0813">Transport</keyword>
<evidence type="ECO:0008006" key="9">
    <source>
        <dbReference type="Google" id="ProtNLM"/>
    </source>
</evidence>